<feature type="compositionally biased region" description="Basic and acidic residues" evidence="9">
    <location>
        <begin position="194"/>
        <end position="251"/>
    </location>
</feature>
<keyword evidence="8" id="KW-0175">Coiled coil</keyword>
<proteinExistence type="inferred from homology"/>
<feature type="compositionally biased region" description="Basic and acidic residues" evidence="9">
    <location>
        <begin position="115"/>
        <end position="139"/>
    </location>
</feature>
<feature type="compositionally biased region" description="Polar residues" evidence="9">
    <location>
        <begin position="796"/>
        <end position="811"/>
    </location>
</feature>
<dbReference type="Proteomes" id="UP000578531">
    <property type="component" value="Unassembled WGS sequence"/>
</dbReference>
<feature type="domain" description="TFIIS central" evidence="11">
    <location>
        <begin position="320"/>
        <end position="450"/>
    </location>
</feature>
<dbReference type="CDD" id="cd15550">
    <property type="entry name" value="PHD_MLL5"/>
    <property type="match status" value="1"/>
</dbReference>
<dbReference type="Pfam" id="PF00628">
    <property type="entry name" value="PHD"/>
    <property type="match status" value="1"/>
</dbReference>
<evidence type="ECO:0000256" key="9">
    <source>
        <dbReference type="SAM" id="MobiDB-lite"/>
    </source>
</evidence>
<dbReference type="PROSITE" id="PS51321">
    <property type="entry name" value="TFIIS_CENTRAL"/>
    <property type="match status" value="1"/>
</dbReference>
<comment type="function">
    <text evidence="1">Negative regulator of transcription elongation.</text>
</comment>
<dbReference type="SUPFAM" id="SSF57903">
    <property type="entry name" value="FYVE/PHD zinc finger"/>
    <property type="match status" value="1"/>
</dbReference>
<accession>A0A8H6G3K4</accession>
<dbReference type="EMBL" id="JACCJC010000004">
    <property type="protein sequence ID" value="KAF6239934.1"/>
    <property type="molecule type" value="Genomic_DNA"/>
</dbReference>
<evidence type="ECO:0000256" key="1">
    <source>
        <dbReference type="ARBA" id="ARBA00002311"/>
    </source>
</evidence>
<dbReference type="InterPro" id="IPR019786">
    <property type="entry name" value="Zinc_finger_PHD-type_CS"/>
</dbReference>
<feature type="region of interest" description="Disordered" evidence="9">
    <location>
        <begin position="115"/>
        <end position="321"/>
    </location>
</feature>
<evidence type="ECO:0000256" key="7">
    <source>
        <dbReference type="PROSITE-ProRule" id="PRU00146"/>
    </source>
</evidence>
<dbReference type="InterPro" id="IPR019787">
    <property type="entry name" value="Znf_PHD-finger"/>
</dbReference>
<dbReference type="InterPro" id="IPR001965">
    <property type="entry name" value="Znf_PHD"/>
</dbReference>
<dbReference type="PROSITE" id="PS01359">
    <property type="entry name" value="ZF_PHD_1"/>
    <property type="match status" value="1"/>
</dbReference>
<keyword evidence="13" id="KW-1185">Reference proteome</keyword>
<dbReference type="Gene3D" id="3.30.40.10">
    <property type="entry name" value="Zinc/RING finger domain, C3HC4 (zinc finger)"/>
    <property type="match status" value="1"/>
</dbReference>
<evidence type="ECO:0000256" key="4">
    <source>
        <dbReference type="ARBA" id="ARBA00022723"/>
    </source>
</evidence>
<dbReference type="PANTHER" id="PTHR11477">
    <property type="entry name" value="TRANSCRIPTION FACTOR S-II ZINC FINGER DOMAIN-CONTAINING PROTEIN"/>
    <property type="match status" value="1"/>
</dbReference>
<reference evidence="12 13" key="1">
    <citation type="journal article" date="2020" name="Genomics">
        <title>Complete, high-quality genomes from long-read metagenomic sequencing of two wolf lichen thalli reveals enigmatic genome architecture.</title>
        <authorList>
            <person name="McKenzie S.K."/>
            <person name="Walston R.F."/>
            <person name="Allen J.L."/>
        </authorList>
    </citation>
    <scope>NUCLEOTIDE SEQUENCE [LARGE SCALE GENOMIC DNA]</scope>
    <source>
        <strain evidence="12">WasteWater2</strain>
    </source>
</reference>
<dbReference type="GO" id="GO:0008270">
    <property type="term" value="F:zinc ion binding"/>
    <property type="evidence" value="ECO:0007669"/>
    <property type="project" value="UniProtKB-KW"/>
</dbReference>
<evidence type="ECO:0000313" key="12">
    <source>
        <dbReference type="EMBL" id="KAF6239934.1"/>
    </source>
</evidence>
<keyword evidence="4" id="KW-0479">Metal-binding</keyword>
<feature type="compositionally biased region" description="Low complexity" evidence="9">
    <location>
        <begin position="180"/>
        <end position="192"/>
    </location>
</feature>
<dbReference type="GO" id="GO:0006362">
    <property type="term" value="P:transcription elongation by RNA polymerase I"/>
    <property type="evidence" value="ECO:0007669"/>
    <property type="project" value="TreeGrafter"/>
</dbReference>
<organism evidence="12 13">
    <name type="scientific">Letharia columbiana</name>
    <dbReference type="NCBI Taxonomy" id="112416"/>
    <lineage>
        <taxon>Eukaryota</taxon>
        <taxon>Fungi</taxon>
        <taxon>Dikarya</taxon>
        <taxon>Ascomycota</taxon>
        <taxon>Pezizomycotina</taxon>
        <taxon>Lecanoromycetes</taxon>
        <taxon>OSLEUM clade</taxon>
        <taxon>Lecanoromycetidae</taxon>
        <taxon>Lecanorales</taxon>
        <taxon>Lecanorineae</taxon>
        <taxon>Parmeliaceae</taxon>
        <taxon>Letharia</taxon>
    </lineage>
</organism>
<dbReference type="GO" id="GO:0005634">
    <property type="term" value="C:nucleus"/>
    <property type="evidence" value="ECO:0007669"/>
    <property type="project" value="TreeGrafter"/>
</dbReference>
<sequence length="930" mass="102642">MADSTRRSGRATKGQHSRALEPEDVPTPPKRGGKGNKSKKNEPTPPPEEEEEQAIIRCICGYVVEDEDDERKMICCENCDAWQHNECMGMSDDDDELPEKYYCEQCRPKDHKELLAQLARGEKPWEERQRQRELEEQNKKGRKGKGKKGRKPGRPSAVQKEITQENGAIHDDAMDIDPTPAQVEQPAEVEQPPQEEKVDEEKAEEKKAEEKKAEEKKPEEKKPEEKKPEEKKPEEKKAEEKKESTKRKLPEEPIPEAQSPSQAEPPSKTRKITSPITETPSLPPPSRRKSGAPASKKKDSTAGQPQLELVEQPSDLQSDERQRVATALVKLFKDLTKQAEKQGAFSLPKGQKVDEFGNKLGLLVEQAIFMNFWSGTGKAPEAYANKFRTISHNAKKNPSLRDRVLSGSLSPSDFSRMEPKDMASEELQEMKEEMLKEAEKQHVLIQEEGPRMRRTHKGEELIEDESHIADSMDSAFVAPLRKRPSEIDSSIAKQASPEIENPQSPAAVELPENFGAGSATTAQPLVVDTSAEPRASAAPERKSANNFNIQEVWQGVKGPDPETQRTRQASRPSESIIQQAQGSGVKADPEIDQLLKDEEPEDEEPYSPIDYTAEPGSTIWHGKLAMAGIASFHGTGRHVAGADLSATLPWHTLIPSSLTIEGRISTDRAEEYLCSLKWSTTTDVIVIAVTPNSDAESQVQFDKLFTYFTERKRYGVIGKSPVSSVKDTYVVTLDAGAGKKPDFVEMLEYCIIEDPRPERTLLLTFAVKLNNSPSAQQTPRHNDAASIASPIGGSGAQASNMGQHPSFQHSPTAFAAPQHLPPYASSPTQAQHAYMPPHHPSPYPPQQQQYGGVGVTGIDAARQALGELASAPVVSELLKEAPSSGVAMGVPEFLVIRELLQNVPAAREDLTMLKGLLTVKRLQKGESGTQ</sequence>
<evidence type="ECO:0000313" key="13">
    <source>
        <dbReference type="Proteomes" id="UP000578531"/>
    </source>
</evidence>
<evidence type="ECO:0000256" key="5">
    <source>
        <dbReference type="ARBA" id="ARBA00022771"/>
    </source>
</evidence>
<keyword evidence="5 7" id="KW-0863">Zinc-finger</keyword>
<dbReference type="Gene3D" id="1.10.472.30">
    <property type="entry name" value="Transcription elongation factor S-II, central domain"/>
    <property type="match status" value="1"/>
</dbReference>
<comment type="caution">
    <text evidence="12">The sequence shown here is derived from an EMBL/GenBank/DDBJ whole genome shotgun (WGS) entry which is preliminary data.</text>
</comment>
<evidence type="ECO:0000259" key="10">
    <source>
        <dbReference type="PROSITE" id="PS50016"/>
    </source>
</evidence>
<dbReference type="InterPro" id="IPR036575">
    <property type="entry name" value="TFIIS_cen_dom_sf"/>
</dbReference>
<feature type="coiled-coil region" evidence="8">
    <location>
        <begin position="420"/>
        <end position="448"/>
    </location>
</feature>
<dbReference type="GO" id="GO:0001139">
    <property type="term" value="F:RNA polymerase II complex recruiting activity"/>
    <property type="evidence" value="ECO:0007669"/>
    <property type="project" value="TreeGrafter"/>
</dbReference>
<feature type="region of interest" description="Disordered" evidence="9">
    <location>
        <begin position="772"/>
        <end position="851"/>
    </location>
</feature>
<dbReference type="PROSITE" id="PS50016">
    <property type="entry name" value="ZF_PHD_2"/>
    <property type="match status" value="1"/>
</dbReference>
<evidence type="ECO:0000256" key="2">
    <source>
        <dbReference type="ARBA" id="ARBA00011050"/>
    </source>
</evidence>
<dbReference type="GO" id="GO:0031440">
    <property type="term" value="P:regulation of mRNA 3'-end processing"/>
    <property type="evidence" value="ECO:0007669"/>
    <property type="project" value="TreeGrafter"/>
</dbReference>
<dbReference type="GO" id="GO:0031564">
    <property type="term" value="P:transcription antitermination"/>
    <property type="evidence" value="ECO:0007669"/>
    <property type="project" value="TreeGrafter"/>
</dbReference>
<dbReference type="AlphaFoldDB" id="A0A8H6G3K4"/>
<dbReference type="InterPro" id="IPR055499">
    <property type="entry name" value="DUF7071"/>
</dbReference>
<comment type="similarity">
    <text evidence="2">Belongs to the BYE1 family.</text>
</comment>
<evidence type="ECO:0000256" key="3">
    <source>
        <dbReference type="ARBA" id="ARBA00021616"/>
    </source>
</evidence>
<dbReference type="RefSeq" id="XP_037169203.1">
    <property type="nucleotide sequence ID" value="XM_037303481.1"/>
</dbReference>
<name>A0A8H6G3K4_9LECA</name>
<evidence type="ECO:0000259" key="11">
    <source>
        <dbReference type="PROSITE" id="PS51321"/>
    </source>
</evidence>
<dbReference type="InterPro" id="IPR012921">
    <property type="entry name" value="SPOC_C"/>
</dbReference>
<dbReference type="SUPFAM" id="SSF46942">
    <property type="entry name" value="Elongation factor TFIIS domain 2"/>
    <property type="match status" value="1"/>
</dbReference>
<feature type="region of interest" description="Disordered" evidence="9">
    <location>
        <begin position="531"/>
        <end position="589"/>
    </location>
</feature>
<dbReference type="SMART" id="SM00249">
    <property type="entry name" value="PHD"/>
    <property type="match status" value="1"/>
</dbReference>
<dbReference type="InterPro" id="IPR003618">
    <property type="entry name" value="TFIIS_cen_dom"/>
</dbReference>
<protein>
    <recommendedName>
        <fullName evidence="3">Transcription factor BYE1</fullName>
    </recommendedName>
</protein>
<dbReference type="CDD" id="cd21538">
    <property type="entry name" value="SPOC_TFIIS"/>
    <property type="match status" value="1"/>
</dbReference>
<evidence type="ECO:0000256" key="8">
    <source>
        <dbReference type="SAM" id="Coils"/>
    </source>
</evidence>
<dbReference type="GO" id="GO:0006368">
    <property type="term" value="P:transcription elongation by RNA polymerase II"/>
    <property type="evidence" value="ECO:0007669"/>
    <property type="project" value="TreeGrafter"/>
</dbReference>
<feature type="compositionally biased region" description="Polar residues" evidence="9">
    <location>
        <begin position="566"/>
        <end position="582"/>
    </location>
</feature>
<keyword evidence="6" id="KW-0862">Zinc</keyword>
<feature type="compositionally biased region" description="Basic residues" evidence="9">
    <location>
        <begin position="140"/>
        <end position="153"/>
    </location>
</feature>
<dbReference type="Pfam" id="PF07744">
    <property type="entry name" value="SPOC"/>
    <property type="match status" value="1"/>
</dbReference>
<dbReference type="SMART" id="SM00510">
    <property type="entry name" value="TFS2M"/>
    <property type="match status" value="1"/>
</dbReference>
<evidence type="ECO:0000256" key="6">
    <source>
        <dbReference type="ARBA" id="ARBA00022833"/>
    </source>
</evidence>
<dbReference type="Pfam" id="PF07500">
    <property type="entry name" value="TFIIS_M"/>
    <property type="match status" value="1"/>
</dbReference>
<dbReference type="InterPro" id="IPR013083">
    <property type="entry name" value="Znf_RING/FYVE/PHD"/>
</dbReference>
<gene>
    <name evidence="12" type="ORF">HO173_001542</name>
</gene>
<feature type="compositionally biased region" description="Basic residues" evidence="9">
    <location>
        <begin position="7"/>
        <end position="16"/>
    </location>
</feature>
<dbReference type="Pfam" id="PF23257">
    <property type="entry name" value="DUF7071"/>
    <property type="match status" value="1"/>
</dbReference>
<dbReference type="PANTHER" id="PTHR11477:SF11">
    <property type="entry name" value="TRANSCRIPTION FACTOR BYE1"/>
    <property type="match status" value="1"/>
</dbReference>
<feature type="domain" description="PHD-type" evidence="10">
    <location>
        <begin position="55"/>
        <end position="109"/>
    </location>
</feature>
<dbReference type="OrthoDB" id="79252at2759"/>
<feature type="region of interest" description="Disordered" evidence="9">
    <location>
        <begin position="1"/>
        <end position="52"/>
    </location>
</feature>
<dbReference type="GeneID" id="59283216"/>
<dbReference type="GO" id="GO:0000977">
    <property type="term" value="F:RNA polymerase II transcription regulatory region sequence-specific DNA binding"/>
    <property type="evidence" value="ECO:0007669"/>
    <property type="project" value="TreeGrafter"/>
</dbReference>
<dbReference type="InterPro" id="IPR011011">
    <property type="entry name" value="Znf_FYVE_PHD"/>
</dbReference>